<dbReference type="Gene3D" id="1.20.1720.10">
    <property type="entry name" value="Multidrug resistance protein D"/>
    <property type="match status" value="1"/>
</dbReference>
<dbReference type="GO" id="GO:0016020">
    <property type="term" value="C:membrane"/>
    <property type="evidence" value="ECO:0007669"/>
    <property type="project" value="UniProtKB-SubCell"/>
</dbReference>
<feature type="transmembrane region" description="Helical" evidence="5">
    <location>
        <begin position="102"/>
        <end position="124"/>
    </location>
</feature>
<dbReference type="InterPro" id="IPR011701">
    <property type="entry name" value="MFS"/>
</dbReference>
<evidence type="ECO:0000256" key="4">
    <source>
        <dbReference type="ARBA" id="ARBA00023136"/>
    </source>
</evidence>
<dbReference type="AlphaFoldDB" id="A0A9D2GTT2"/>
<evidence type="ECO:0000256" key="5">
    <source>
        <dbReference type="SAM" id="Phobius"/>
    </source>
</evidence>
<dbReference type="PROSITE" id="PS50850">
    <property type="entry name" value="MFS"/>
    <property type="match status" value="1"/>
</dbReference>
<feature type="transmembrane region" description="Helical" evidence="5">
    <location>
        <begin position="77"/>
        <end position="96"/>
    </location>
</feature>
<feature type="transmembrane region" description="Helical" evidence="5">
    <location>
        <begin position="136"/>
        <end position="158"/>
    </location>
</feature>
<keyword evidence="2 5" id="KW-0812">Transmembrane</keyword>
<proteinExistence type="predicted"/>
<name>A0A9D2GTT2_9BACT</name>
<feature type="transmembrane region" description="Helical" evidence="5">
    <location>
        <begin position="47"/>
        <end position="70"/>
    </location>
</feature>
<dbReference type="PANTHER" id="PTHR42718:SF43">
    <property type="entry name" value="LINCOMYCIN RESISTANCE PROTEIN LMRB"/>
    <property type="match status" value="1"/>
</dbReference>
<dbReference type="PRINTS" id="PR01036">
    <property type="entry name" value="TCRTETB"/>
</dbReference>
<keyword evidence="4 5" id="KW-0472">Membrane</keyword>
<dbReference type="GO" id="GO:0022857">
    <property type="term" value="F:transmembrane transporter activity"/>
    <property type="evidence" value="ECO:0007669"/>
    <property type="project" value="InterPro"/>
</dbReference>
<feature type="transmembrane region" description="Helical" evidence="5">
    <location>
        <begin position="223"/>
        <end position="241"/>
    </location>
</feature>
<protein>
    <submittedName>
        <fullName evidence="7">MFS transporter</fullName>
    </submittedName>
</protein>
<sequence>MSKTFPARLLVTVVSLAILTFMGIFSETSLAIISPHLMEEFHVSAVAVQWLTSGFLLLLAAAIPLSPFLVKTVSTKLLFRFAVIVFITGTLMGAFANSFTMLLLGRLIMAVGTGCSLPLLTNIVLEETTPYQRGTLLGIVGLVVSFAPVLGPVVGGIIAEYLGWRWVFLFMLPILVVSFLMGSAAIRDIRKGEEYHLDIKSFIVSSAGLVSFIMGLSYFSTNYGLLLIILSFIFLAVFIYLQLKVKYPLMNVRILKYKMFTLGLITVCMPMASVLALSFLIPILAQKGFGVNAFHASLIMLPGTFFSGLLAPVMGAKYSKLGAKKSLIPGFIIMSLSMFFLVFVDLNYTLTLIGYVSFMMGAASCQVPAQTNALNALPQQYNADGTAILSTLQQTAGAAGTALASVLLSYGVKKSYNAGLDDIYIHGTKYGFMLCLVIVIIGLIVSLQVKTTLNTNKA</sequence>
<dbReference type="Pfam" id="PF07690">
    <property type="entry name" value="MFS_1"/>
    <property type="match status" value="1"/>
</dbReference>
<organism evidence="7 8">
    <name type="scientific">Candidatus Mucispirillum faecigallinarum</name>
    <dbReference type="NCBI Taxonomy" id="2838699"/>
    <lineage>
        <taxon>Bacteria</taxon>
        <taxon>Pseudomonadati</taxon>
        <taxon>Deferribacterota</taxon>
        <taxon>Deferribacteres</taxon>
        <taxon>Deferribacterales</taxon>
        <taxon>Mucispirillaceae</taxon>
        <taxon>Mucispirillum</taxon>
    </lineage>
</organism>
<dbReference type="InterPro" id="IPR020846">
    <property type="entry name" value="MFS_dom"/>
</dbReference>
<evidence type="ECO:0000313" key="8">
    <source>
        <dbReference type="Proteomes" id="UP000824176"/>
    </source>
</evidence>
<evidence type="ECO:0000259" key="6">
    <source>
        <dbReference type="PROSITE" id="PS50850"/>
    </source>
</evidence>
<gene>
    <name evidence="7" type="ORF">H9804_04755</name>
</gene>
<dbReference type="SUPFAM" id="SSF103473">
    <property type="entry name" value="MFS general substrate transporter"/>
    <property type="match status" value="1"/>
</dbReference>
<keyword evidence="3 5" id="KW-1133">Transmembrane helix</keyword>
<dbReference type="Proteomes" id="UP000824176">
    <property type="component" value="Unassembled WGS sequence"/>
</dbReference>
<evidence type="ECO:0000256" key="2">
    <source>
        <dbReference type="ARBA" id="ARBA00022692"/>
    </source>
</evidence>
<evidence type="ECO:0000313" key="7">
    <source>
        <dbReference type="EMBL" id="HIZ89234.1"/>
    </source>
</evidence>
<feature type="transmembrane region" description="Helical" evidence="5">
    <location>
        <begin position="293"/>
        <end position="315"/>
    </location>
</feature>
<feature type="transmembrane region" description="Helical" evidence="5">
    <location>
        <begin position="262"/>
        <end position="281"/>
    </location>
</feature>
<feature type="transmembrane region" description="Helical" evidence="5">
    <location>
        <begin position="197"/>
        <end position="217"/>
    </location>
</feature>
<accession>A0A9D2GTT2</accession>
<comment type="caution">
    <text evidence="7">The sequence shown here is derived from an EMBL/GenBank/DDBJ whole genome shotgun (WGS) entry which is preliminary data.</text>
</comment>
<reference evidence="7" key="2">
    <citation type="submission" date="2021-04" db="EMBL/GenBank/DDBJ databases">
        <authorList>
            <person name="Gilroy R."/>
        </authorList>
    </citation>
    <scope>NUCLEOTIDE SEQUENCE</scope>
    <source>
        <strain evidence="7">ChiW4-1371</strain>
    </source>
</reference>
<dbReference type="EMBL" id="DXAQ01000074">
    <property type="protein sequence ID" value="HIZ89234.1"/>
    <property type="molecule type" value="Genomic_DNA"/>
</dbReference>
<dbReference type="InterPro" id="IPR036259">
    <property type="entry name" value="MFS_trans_sf"/>
</dbReference>
<feature type="transmembrane region" description="Helical" evidence="5">
    <location>
        <begin position="430"/>
        <end position="449"/>
    </location>
</feature>
<feature type="transmembrane region" description="Helical" evidence="5">
    <location>
        <begin position="327"/>
        <end position="350"/>
    </location>
</feature>
<feature type="transmembrane region" description="Helical" evidence="5">
    <location>
        <begin position="164"/>
        <end position="185"/>
    </location>
</feature>
<dbReference type="PANTHER" id="PTHR42718">
    <property type="entry name" value="MAJOR FACILITATOR SUPERFAMILY MULTIDRUG TRANSPORTER MFSC"/>
    <property type="match status" value="1"/>
</dbReference>
<comment type="subcellular location">
    <subcellularLocation>
        <location evidence="1">Membrane</location>
        <topology evidence="1">Multi-pass membrane protein</topology>
    </subcellularLocation>
</comment>
<feature type="domain" description="Major facilitator superfamily (MFS) profile" evidence="6">
    <location>
        <begin position="12"/>
        <end position="454"/>
    </location>
</feature>
<evidence type="ECO:0000256" key="3">
    <source>
        <dbReference type="ARBA" id="ARBA00022989"/>
    </source>
</evidence>
<evidence type="ECO:0000256" key="1">
    <source>
        <dbReference type="ARBA" id="ARBA00004141"/>
    </source>
</evidence>
<dbReference type="Gene3D" id="1.20.1250.20">
    <property type="entry name" value="MFS general substrate transporter like domains"/>
    <property type="match status" value="1"/>
</dbReference>
<reference evidence="7" key="1">
    <citation type="journal article" date="2021" name="PeerJ">
        <title>Extensive microbial diversity within the chicken gut microbiome revealed by metagenomics and culture.</title>
        <authorList>
            <person name="Gilroy R."/>
            <person name="Ravi A."/>
            <person name="Getino M."/>
            <person name="Pursley I."/>
            <person name="Horton D.L."/>
            <person name="Alikhan N.F."/>
            <person name="Baker D."/>
            <person name="Gharbi K."/>
            <person name="Hall N."/>
            <person name="Watson M."/>
            <person name="Adriaenssens E.M."/>
            <person name="Foster-Nyarko E."/>
            <person name="Jarju S."/>
            <person name="Secka A."/>
            <person name="Antonio M."/>
            <person name="Oren A."/>
            <person name="Chaudhuri R.R."/>
            <person name="La Ragione R."/>
            <person name="Hildebrand F."/>
            <person name="Pallen M.J."/>
        </authorList>
    </citation>
    <scope>NUCLEOTIDE SEQUENCE</scope>
    <source>
        <strain evidence="7">ChiW4-1371</strain>
    </source>
</reference>